<evidence type="ECO:0000256" key="1">
    <source>
        <dbReference type="SAM" id="SignalP"/>
    </source>
</evidence>
<accession>A0A2S0USH7</accession>
<protein>
    <recommendedName>
        <fullName evidence="4">SmpA / OmlA family protein</fullName>
    </recommendedName>
</protein>
<dbReference type="EMBL" id="CP028920">
    <property type="protein sequence ID" value="AWB50753.1"/>
    <property type="molecule type" value="Genomic_DNA"/>
</dbReference>
<proteinExistence type="predicted"/>
<keyword evidence="2" id="KW-0614">Plasmid</keyword>
<gene>
    <name evidence="2" type="ORF">HYN69_19410</name>
</gene>
<name>A0A2S0USH7_9RHOB</name>
<organism evidence="2 3">
    <name type="scientific">Paragemmobacter aquarius</name>
    <dbReference type="NCBI Taxonomy" id="2169400"/>
    <lineage>
        <taxon>Bacteria</taxon>
        <taxon>Pseudomonadati</taxon>
        <taxon>Pseudomonadota</taxon>
        <taxon>Alphaproteobacteria</taxon>
        <taxon>Rhodobacterales</taxon>
        <taxon>Paracoccaceae</taxon>
        <taxon>Paragemmobacter</taxon>
    </lineage>
</organism>
<dbReference type="AlphaFoldDB" id="A0A2S0USH7"/>
<feature type="signal peptide" evidence="1">
    <location>
        <begin position="1"/>
        <end position="20"/>
    </location>
</feature>
<keyword evidence="3" id="KW-1185">Reference proteome</keyword>
<geneLocation type="plasmid" evidence="2">
    <name>unnamed2</name>
</geneLocation>
<evidence type="ECO:0000313" key="3">
    <source>
        <dbReference type="Proteomes" id="UP000244496"/>
    </source>
</evidence>
<keyword evidence="1" id="KW-0732">Signal</keyword>
<feature type="chain" id="PRO_5015415944" description="SmpA / OmlA family protein" evidence="1">
    <location>
        <begin position="21"/>
        <end position="100"/>
    </location>
</feature>
<reference evidence="2 3" key="1">
    <citation type="submission" date="2018-04" db="EMBL/GenBank/DDBJ databases">
        <title>Genome sequencing of Gemmobacter.</title>
        <authorList>
            <person name="Yi H."/>
            <person name="Baek M.-G."/>
        </authorList>
    </citation>
    <scope>NUCLEOTIDE SEQUENCE [LARGE SCALE GENOMIC DNA]</scope>
    <source>
        <strain evidence="2 3">HYN0069</strain>
        <plasmid evidence="3">Plasmid unnamed2</plasmid>
    </source>
</reference>
<evidence type="ECO:0008006" key="4">
    <source>
        <dbReference type="Google" id="ProtNLM"/>
    </source>
</evidence>
<dbReference type="KEGG" id="geh:HYN69_19410"/>
<dbReference type="Proteomes" id="UP000244496">
    <property type="component" value="Plasmid unnamed2"/>
</dbReference>
<evidence type="ECO:0000313" key="2">
    <source>
        <dbReference type="EMBL" id="AWB50753.1"/>
    </source>
</evidence>
<sequence length="100" mass="10742">MLGRSTLILVRLGCCLIVGACSVPASQSIDKETGFLKELPEGVGAIAAPYQNLQEVLLRPEDGCYWYRYVGPVETTMLPLRTVAGRPICTQAAVQSEVTG</sequence>